<evidence type="ECO:0000256" key="1">
    <source>
        <dbReference type="ARBA" id="ARBA00004613"/>
    </source>
</evidence>
<keyword evidence="5" id="KW-0732">Signal</keyword>
<dbReference type="CDD" id="cd00707">
    <property type="entry name" value="Pancreat_lipase_like"/>
    <property type="match status" value="1"/>
</dbReference>
<dbReference type="PANTHER" id="PTHR11610">
    <property type="entry name" value="LIPASE"/>
    <property type="match status" value="1"/>
</dbReference>
<dbReference type="Pfam" id="PF00151">
    <property type="entry name" value="Lipase"/>
    <property type="match status" value="1"/>
</dbReference>
<dbReference type="InterPro" id="IPR033906">
    <property type="entry name" value="Lipase_N"/>
</dbReference>
<dbReference type="AlphaFoldDB" id="A0A9Q0MS71"/>
<dbReference type="FunFam" id="3.40.50.1820:FF:000076">
    <property type="entry name" value="phospholipase A1"/>
    <property type="match status" value="1"/>
</dbReference>
<dbReference type="Gene3D" id="3.40.50.1820">
    <property type="entry name" value="alpha/beta hydrolase"/>
    <property type="match status" value="1"/>
</dbReference>
<dbReference type="OrthoDB" id="199913at2759"/>
<feature type="chain" id="PRO_5040394133" evidence="5">
    <location>
        <begin position="18"/>
        <end position="346"/>
    </location>
</feature>
<comment type="caution">
    <text evidence="7">The sequence shown here is derived from an EMBL/GenBank/DDBJ whole genome shotgun (WGS) entry which is preliminary data.</text>
</comment>
<evidence type="ECO:0000256" key="5">
    <source>
        <dbReference type="SAM" id="SignalP"/>
    </source>
</evidence>
<evidence type="ECO:0000313" key="8">
    <source>
        <dbReference type="Proteomes" id="UP001151699"/>
    </source>
</evidence>
<dbReference type="GO" id="GO:0016298">
    <property type="term" value="F:lipase activity"/>
    <property type="evidence" value="ECO:0007669"/>
    <property type="project" value="InterPro"/>
</dbReference>
<keyword evidence="8" id="KW-1185">Reference proteome</keyword>
<feature type="signal peptide" evidence="5">
    <location>
        <begin position="1"/>
        <end position="17"/>
    </location>
</feature>
<evidence type="ECO:0000256" key="4">
    <source>
        <dbReference type="RuleBase" id="RU004262"/>
    </source>
</evidence>
<reference evidence="7" key="1">
    <citation type="submission" date="2022-07" db="EMBL/GenBank/DDBJ databases">
        <authorList>
            <person name="Trinca V."/>
            <person name="Uliana J.V.C."/>
            <person name="Torres T.T."/>
            <person name="Ward R.J."/>
            <person name="Monesi N."/>
        </authorList>
    </citation>
    <scope>NUCLEOTIDE SEQUENCE</scope>
    <source>
        <strain evidence="7">HSMRA1968</strain>
        <tissue evidence="7">Whole embryos</tissue>
    </source>
</reference>
<proteinExistence type="inferred from homology"/>
<dbReference type="Proteomes" id="UP001151699">
    <property type="component" value="Chromosome X"/>
</dbReference>
<dbReference type="InterPro" id="IPR029058">
    <property type="entry name" value="AB_hydrolase_fold"/>
</dbReference>
<protein>
    <submittedName>
        <fullName evidence="7">Lipase member H</fullName>
    </submittedName>
</protein>
<dbReference type="PRINTS" id="PR00821">
    <property type="entry name" value="TAGLIPASE"/>
</dbReference>
<keyword evidence="3" id="KW-0964">Secreted</keyword>
<comment type="subcellular location">
    <subcellularLocation>
        <location evidence="1">Secreted</location>
    </subcellularLocation>
</comment>
<dbReference type="GO" id="GO:0005615">
    <property type="term" value="C:extracellular space"/>
    <property type="evidence" value="ECO:0007669"/>
    <property type="project" value="TreeGrafter"/>
</dbReference>
<dbReference type="GO" id="GO:0017171">
    <property type="term" value="F:serine hydrolase activity"/>
    <property type="evidence" value="ECO:0007669"/>
    <property type="project" value="TreeGrafter"/>
</dbReference>
<dbReference type="SUPFAM" id="SSF53474">
    <property type="entry name" value="alpha/beta-Hydrolases"/>
    <property type="match status" value="1"/>
</dbReference>
<dbReference type="InterPro" id="IPR013818">
    <property type="entry name" value="Lipase"/>
</dbReference>
<evidence type="ECO:0000256" key="2">
    <source>
        <dbReference type="ARBA" id="ARBA00010701"/>
    </source>
</evidence>
<dbReference type="PANTHER" id="PTHR11610:SF150">
    <property type="entry name" value="FI01825P-RELATED"/>
    <property type="match status" value="1"/>
</dbReference>
<evidence type="ECO:0000256" key="3">
    <source>
        <dbReference type="ARBA" id="ARBA00022525"/>
    </source>
</evidence>
<accession>A0A9Q0MS71</accession>
<feature type="domain" description="Lipase" evidence="6">
    <location>
        <begin position="61"/>
        <end position="339"/>
    </location>
</feature>
<gene>
    <name evidence="7" type="primary">LIPH_3</name>
    <name evidence="7" type="ORF">Bhyg_09786</name>
</gene>
<dbReference type="GO" id="GO:0016042">
    <property type="term" value="P:lipid catabolic process"/>
    <property type="evidence" value="ECO:0007669"/>
    <property type="project" value="TreeGrafter"/>
</dbReference>
<dbReference type="InterPro" id="IPR000734">
    <property type="entry name" value="TAG_lipase"/>
</dbReference>
<name>A0A9Q0MS71_9DIPT</name>
<evidence type="ECO:0000313" key="7">
    <source>
        <dbReference type="EMBL" id="KAJ6637060.1"/>
    </source>
</evidence>
<comment type="similarity">
    <text evidence="2 4">Belongs to the AB hydrolase superfamily. Lipase family.</text>
</comment>
<dbReference type="EMBL" id="WJQU01000003">
    <property type="protein sequence ID" value="KAJ6637060.1"/>
    <property type="molecule type" value="Genomic_DNA"/>
</dbReference>
<sequence length="346" mass="37872">MFYSTLLCLFAVKSVFCLVIEIPNPPPEQSDPEWTLIPDEDENLHLVNVVSALNEPQPRFNVEIGVIFELYTEKNPNVPQILRPNDLASLASSYFDASRPTRIVSHGWNSKGDLTVSFSRAYFQNNNDVNFIAVNWQAGSNTINYISARNRVPLVARHVARFVDFLVEYGRMNLKDVILIGHSLGAHVVGIAGKNVGTGRLPKVIGLDPANPLFNYRDPAGRIAVGDALSVETIHTNAGTLGFSAPLGDATFYPNGGRSQPGCGIDLAGACAHSRAHEFYIESINTETHFYSYPCQSYDEIRRGRCTVIGEQQRMGGDPGNQGAANGVFFLETARQAPFALGRTSP</sequence>
<evidence type="ECO:0000259" key="6">
    <source>
        <dbReference type="Pfam" id="PF00151"/>
    </source>
</evidence>
<organism evidence="7 8">
    <name type="scientific">Pseudolycoriella hygida</name>
    <dbReference type="NCBI Taxonomy" id="35572"/>
    <lineage>
        <taxon>Eukaryota</taxon>
        <taxon>Metazoa</taxon>
        <taxon>Ecdysozoa</taxon>
        <taxon>Arthropoda</taxon>
        <taxon>Hexapoda</taxon>
        <taxon>Insecta</taxon>
        <taxon>Pterygota</taxon>
        <taxon>Neoptera</taxon>
        <taxon>Endopterygota</taxon>
        <taxon>Diptera</taxon>
        <taxon>Nematocera</taxon>
        <taxon>Sciaroidea</taxon>
        <taxon>Sciaridae</taxon>
        <taxon>Pseudolycoriella</taxon>
    </lineage>
</organism>